<dbReference type="Proteomes" id="UP000441032">
    <property type="component" value="Unassembled WGS sequence"/>
</dbReference>
<dbReference type="Pfam" id="PF02108">
    <property type="entry name" value="FliH"/>
    <property type="match status" value="1"/>
</dbReference>
<dbReference type="GO" id="GO:0015031">
    <property type="term" value="P:protein transport"/>
    <property type="evidence" value="ECO:0007669"/>
    <property type="project" value="UniProtKB-KW"/>
</dbReference>
<dbReference type="GO" id="GO:0005829">
    <property type="term" value="C:cytosol"/>
    <property type="evidence" value="ECO:0007669"/>
    <property type="project" value="TreeGrafter"/>
</dbReference>
<comment type="caution">
    <text evidence="10">The sequence shown here is derived from an EMBL/GenBank/DDBJ whole genome shotgun (WGS) entry which is preliminary data.</text>
</comment>
<feature type="domain" description="Flagellar assembly protein FliH/Type III secretion system HrpE" evidence="9">
    <location>
        <begin position="137"/>
        <end position="265"/>
    </location>
</feature>
<dbReference type="RefSeq" id="WP_154207479.1">
    <property type="nucleotide sequence ID" value="NZ_WJYN01000006.1"/>
</dbReference>
<dbReference type="InterPro" id="IPR018035">
    <property type="entry name" value="Flagellar_FliH/T3SS_HrpE"/>
</dbReference>
<dbReference type="InterPro" id="IPR051472">
    <property type="entry name" value="T3SS_Stator/FliH"/>
</dbReference>
<keyword evidence="5" id="KW-1005">Bacterial flagellum biogenesis</keyword>
<dbReference type="GO" id="GO:0044781">
    <property type="term" value="P:bacterial-type flagellum organization"/>
    <property type="evidence" value="ECO:0007669"/>
    <property type="project" value="UniProtKB-KW"/>
</dbReference>
<keyword evidence="7" id="KW-1006">Bacterial flagellum protein export</keyword>
<evidence type="ECO:0000313" key="10">
    <source>
        <dbReference type="EMBL" id="MRT00162.1"/>
    </source>
</evidence>
<accession>A0A7X2LBL6</accession>
<dbReference type="PANTHER" id="PTHR34982">
    <property type="entry name" value="YOP PROTEINS TRANSLOCATION PROTEIN L"/>
    <property type="match status" value="1"/>
</dbReference>
<evidence type="ECO:0000256" key="5">
    <source>
        <dbReference type="ARBA" id="ARBA00022795"/>
    </source>
</evidence>
<keyword evidence="6" id="KW-0653">Protein transport</keyword>
<protein>
    <recommendedName>
        <fullName evidence="3">Flagellar assembly protein FliH</fullName>
    </recommendedName>
</protein>
<comment type="similarity">
    <text evidence="2">Belongs to the FliH family.</text>
</comment>
<keyword evidence="4" id="KW-0813">Transport</keyword>
<evidence type="ECO:0000256" key="3">
    <source>
        <dbReference type="ARBA" id="ARBA00016507"/>
    </source>
</evidence>
<dbReference type="PANTHER" id="PTHR34982:SF1">
    <property type="entry name" value="FLAGELLAR ASSEMBLY PROTEIN FLIH"/>
    <property type="match status" value="1"/>
</dbReference>
<name>A0A7X2LBL6_RALPI</name>
<dbReference type="EMBL" id="WJYN01000006">
    <property type="protein sequence ID" value="MRT00162.1"/>
    <property type="molecule type" value="Genomic_DNA"/>
</dbReference>
<evidence type="ECO:0000256" key="4">
    <source>
        <dbReference type="ARBA" id="ARBA00022448"/>
    </source>
</evidence>
<gene>
    <name evidence="10" type="ORF">GJQ57_16090</name>
</gene>
<evidence type="ECO:0000313" key="11">
    <source>
        <dbReference type="Proteomes" id="UP000441032"/>
    </source>
</evidence>
<feature type="region of interest" description="Disordered" evidence="8">
    <location>
        <begin position="1"/>
        <end position="20"/>
    </location>
</feature>
<proteinExistence type="inferred from homology"/>
<evidence type="ECO:0000259" key="9">
    <source>
        <dbReference type="Pfam" id="PF02108"/>
    </source>
</evidence>
<evidence type="ECO:0000256" key="2">
    <source>
        <dbReference type="ARBA" id="ARBA00006602"/>
    </source>
</evidence>
<evidence type="ECO:0000256" key="6">
    <source>
        <dbReference type="ARBA" id="ARBA00022927"/>
    </source>
</evidence>
<reference evidence="10 11" key="1">
    <citation type="submission" date="2019-11" db="EMBL/GenBank/DDBJ databases">
        <title>Phenotypic characterization of an OXA-22 and OXA-60 co-producing Ralstonia pickettii clinical strain.</title>
        <authorList>
            <person name="He F."/>
        </authorList>
    </citation>
    <scope>NUCLEOTIDE SEQUENCE [LARGE SCALE GENOMIC DNA]</scope>
    <source>
        <strain evidence="10 11">PSLESD1</strain>
    </source>
</reference>
<dbReference type="AlphaFoldDB" id="A0A7X2LBL6"/>
<organism evidence="10 11">
    <name type="scientific">Ralstonia pickettii</name>
    <name type="common">Burkholderia pickettii</name>
    <dbReference type="NCBI Taxonomy" id="329"/>
    <lineage>
        <taxon>Bacteria</taxon>
        <taxon>Pseudomonadati</taxon>
        <taxon>Pseudomonadota</taxon>
        <taxon>Betaproteobacteria</taxon>
        <taxon>Burkholderiales</taxon>
        <taxon>Burkholderiaceae</taxon>
        <taxon>Ralstonia</taxon>
    </lineage>
</organism>
<comment type="function">
    <text evidence="1">Needed for flagellar regrowth and assembly.</text>
</comment>
<evidence type="ECO:0000256" key="7">
    <source>
        <dbReference type="ARBA" id="ARBA00023225"/>
    </source>
</evidence>
<sequence length="283" mass="30801">MSVLNTKQALGAPEAHAQAEGSVPTILRDVLVHEVPRLLTRRRGLGHGALSEHGRAVDGCTKERVAGESIDPKSELATYEAGWEAGQRDGAVLGREEGYRAGFESGREEGYQQGLKEGRADGLQEARAMATQATEERLRQFDQLLSSLPGEMLKRLHQSEDEMAALCFEVICRIVGTTVTDPRSTQEIVRNAVQQVSARLIAIHVHPATLDYLKGDVDLNAWLARQSFQQGSSVEWVADETVELGGCLLRSPLGSLDARLETQLAAVRDVISRGASRLSEVLP</sequence>
<evidence type="ECO:0000256" key="1">
    <source>
        <dbReference type="ARBA" id="ARBA00003041"/>
    </source>
</evidence>
<evidence type="ECO:0000256" key="8">
    <source>
        <dbReference type="SAM" id="MobiDB-lite"/>
    </source>
</evidence>